<dbReference type="PANTHER" id="PTHR46825">
    <property type="entry name" value="D-ALANYL-D-ALANINE-CARBOXYPEPTIDASE/ENDOPEPTIDASE AMPH"/>
    <property type="match status" value="1"/>
</dbReference>
<accession>A0ABS4K6R0</accession>
<organism evidence="2 3">
    <name type="scientific">Clostridium punense</name>
    <dbReference type="NCBI Taxonomy" id="1054297"/>
    <lineage>
        <taxon>Bacteria</taxon>
        <taxon>Bacillati</taxon>
        <taxon>Bacillota</taxon>
        <taxon>Clostridia</taxon>
        <taxon>Eubacteriales</taxon>
        <taxon>Clostridiaceae</taxon>
        <taxon>Clostridium</taxon>
    </lineage>
</organism>
<dbReference type="InterPro" id="IPR001466">
    <property type="entry name" value="Beta-lactam-related"/>
</dbReference>
<dbReference type="EMBL" id="JAGGLL010000021">
    <property type="protein sequence ID" value="MBP2022911.1"/>
    <property type="molecule type" value="Genomic_DNA"/>
</dbReference>
<dbReference type="SUPFAM" id="SSF56601">
    <property type="entry name" value="beta-lactamase/transpeptidase-like"/>
    <property type="match status" value="1"/>
</dbReference>
<gene>
    <name evidence="2" type="ORF">J2Z44_002736</name>
</gene>
<dbReference type="InterPro" id="IPR050491">
    <property type="entry name" value="AmpC-like"/>
</dbReference>
<protein>
    <submittedName>
        <fullName evidence="2">CubicO group peptidase (Beta-lactamase class C family)</fullName>
    </submittedName>
</protein>
<reference evidence="2 3" key="1">
    <citation type="submission" date="2021-03" db="EMBL/GenBank/DDBJ databases">
        <title>Genomic Encyclopedia of Type Strains, Phase IV (KMG-IV): sequencing the most valuable type-strain genomes for metagenomic binning, comparative biology and taxonomic classification.</title>
        <authorList>
            <person name="Goeker M."/>
        </authorList>
    </citation>
    <scope>NUCLEOTIDE SEQUENCE [LARGE SCALE GENOMIC DNA]</scope>
    <source>
        <strain evidence="2 3">DSM 28650</strain>
    </source>
</reference>
<dbReference type="Pfam" id="PF00144">
    <property type="entry name" value="Beta-lactamase"/>
    <property type="match status" value="1"/>
</dbReference>
<proteinExistence type="predicted"/>
<name>A0ABS4K6R0_9CLOT</name>
<keyword evidence="3" id="KW-1185">Reference proteome</keyword>
<evidence type="ECO:0000259" key="1">
    <source>
        <dbReference type="Pfam" id="PF00144"/>
    </source>
</evidence>
<dbReference type="Proteomes" id="UP001519308">
    <property type="component" value="Unassembled WGS sequence"/>
</dbReference>
<dbReference type="Gene3D" id="3.40.710.10">
    <property type="entry name" value="DD-peptidase/beta-lactamase superfamily"/>
    <property type="match status" value="1"/>
</dbReference>
<comment type="caution">
    <text evidence="2">The sequence shown here is derived from an EMBL/GenBank/DDBJ whole genome shotgun (WGS) entry which is preliminary data.</text>
</comment>
<evidence type="ECO:0000313" key="2">
    <source>
        <dbReference type="EMBL" id="MBP2022911.1"/>
    </source>
</evidence>
<sequence>MINKEMIEKIRKNIENHLKEDNTFSGQLLVSIKGEKVISKGLGMANYELGVPNTNNTKFRICSITKQFTAVLVMQLVEKDLLSLEDTLDKYIEDYPKGDKITIHHLLTHTSGIPDYTDGEEYERIFKRTSHTVEDLINHFKGLAYEFEPGEKFSYSNSGYTLLAYIIEKITNKSYEENLQENIFHKLSMMDSGIDNHRKIIYGRVSGYCFNEDGAKINCDFGDMSRYHGSGEIYSTIEDLYLWNDGLYKGKVISEESLNKMLSKQAKMDEDTYYGYGLIVSDMEMGGKTRRLVYHDGSMPGFLTCNSVWDGDIQIIILNNVYNFDYLNEYIDKIEGIIFDEI</sequence>
<dbReference type="RefSeq" id="WP_021285649.1">
    <property type="nucleotide sequence ID" value="NZ_JAGGLL010000021.1"/>
</dbReference>
<dbReference type="InterPro" id="IPR012338">
    <property type="entry name" value="Beta-lactam/transpept-like"/>
</dbReference>
<dbReference type="PANTHER" id="PTHR46825:SF9">
    <property type="entry name" value="BETA-LACTAMASE-RELATED DOMAIN-CONTAINING PROTEIN"/>
    <property type="match status" value="1"/>
</dbReference>
<feature type="domain" description="Beta-lactamase-related" evidence="1">
    <location>
        <begin position="11"/>
        <end position="304"/>
    </location>
</feature>
<evidence type="ECO:0000313" key="3">
    <source>
        <dbReference type="Proteomes" id="UP001519308"/>
    </source>
</evidence>